<organism evidence="5">
    <name type="scientific">Thrips palmi</name>
    <name type="common">Melon thrips</name>
    <dbReference type="NCBI Taxonomy" id="161013"/>
    <lineage>
        <taxon>Eukaryota</taxon>
        <taxon>Metazoa</taxon>
        <taxon>Ecdysozoa</taxon>
        <taxon>Arthropoda</taxon>
        <taxon>Hexapoda</taxon>
        <taxon>Insecta</taxon>
        <taxon>Pterygota</taxon>
        <taxon>Neoptera</taxon>
        <taxon>Paraneoptera</taxon>
        <taxon>Thysanoptera</taxon>
        <taxon>Terebrantia</taxon>
        <taxon>Thripoidea</taxon>
        <taxon>Thripidae</taxon>
        <taxon>Thrips</taxon>
    </lineage>
</organism>
<dbReference type="GO" id="GO:0005783">
    <property type="term" value="C:endoplasmic reticulum"/>
    <property type="evidence" value="ECO:0007669"/>
    <property type="project" value="TreeGrafter"/>
</dbReference>
<dbReference type="PANTHER" id="PTHR46424:SF1">
    <property type="entry name" value="UBX DOMAIN-CONTAINING PROTEIN 4"/>
    <property type="match status" value="1"/>
</dbReference>
<evidence type="ECO:0000256" key="2">
    <source>
        <dbReference type="SAM" id="MobiDB-lite"/>
    </source>
</evidence>
<dbReference type="InParanoid" id="A0A6P8YZY0"/>
<dbReference type="Proteomes" id="UP000515158">
    <property type="component" value="Unplaced"/>
</dbReference>
<keyword evidence="4" id="KW-1185">Reference proteome</keyword>
<feature type="compositionally biased region" description="Low complexity" evidence="2">
    <location>
        <begin position="122"/>
        <end position="146"/>
    </location>
</feature>
<dbReference type="GO" id="GO:0036503">
    <property type="term" value="P:ERAD pathway"/>
    <property type="evidence" value="ECO:0007669"/>
    <property type="project" value="TreeGrafter"/>
</dbReference>
<feature type="domain" description="UBX" evidence="3">
    <location>
        <begin position="276"/>
        <end position="354"/>
    </location>
</feature>
<feature type="region of interest" description="Disordered" evidence="2">
    <location>
        <begin position="182"/>
        <end position="209"/>
    </location>
</feature>
<dbReference type="SUPFAM" id="SSF54236">
    <property type="entry name" value="Ubiquitin-like"/>
    <property type="match status" value="1"/>
</dbReference>
<evidence type="ECO:0000313" key="4">
    <source>
        <dbReference type="Proteomes" id="UP000515158"/>
    </source>
</evidence>
<feature type="compositionally biased region" description="Low complexity" evidence="2">
    <location>
        <begin position="405"/>
        <end position="424"/>
    </location>
</feature>
<protein>
    <recommendedName>
        <fullName evidence="1">UBX domain-containing protein 4</fullName>
    </recommendedName>
</protein>
<accession>A0A6P8YZY0</accession>
<sequence length="470" mass="51886">MRWFQGNIVEAVTQSKARNAVFVVFIEGKDDRSQKIASAIDDADVSSKLEGDNFVSIRLESGTETFTQFSQIYRNPSIPSLYFIGRNGSPIKIVTDADDSKILLKQIVHVENVHFGKSNSKEAPSTQSAAAKASSSKPSETATEAAKPSETATEEPASQPGASSVPLDERVERAKELLEEKRLKKQAEEEEEARQKEMRRRKEGQNIQEMRRLQQEQELKQLKEERMRDKQLEQAARQRVLEQIAQDRAARNARNVPSAPSPAVSGPATAPTPILTNSNQARLQFRLPDGSTHSHTFEAMSTLGDVRQYIVSNITLPYQNFSLATAFPRHEFSSQDNSSTLRDLQLVPSSLVLIVPAGGNSGSLQNSPGLFGFAQTMFLFMTYPLTRLFSFIRVFIFGAPPPAPGSNSGAAAGPAPAQNQANNQQDRRPQRRSGGAYRRAGNSNVHRLHQSNSSSDDENNTWNGNSTQQM</sequence>
<evidence type="ECO:0000259" key="3">
    <source>
        <dbReference type="PROSITE" id="PS50033"/>
    </source>
</evidence>
<feature type="region of interest" description="Disordered" evidence="2">
    <location>
        <begin position="117"/>
        <end position="169"/>
    </location>
</feature>
<dbReference type="SMART" id="SM00166">
    <property type="entry name" value="UBX"/>
    <property type="match status" value="1"/>
</dbReference>
<dbReference type="InterPro" id="IPR001012">
    <property type="entry name" value="UBX_dom"/>
</dbReference>
<feature type="compositionally biased region" description="Polar residues" evidence="2">
    <location>
        <begin position="441"/>
        <end position="470"/>
    </location>
</feature>
<name>A0A6P8YZY0_THRPL</name>
<dbReference type="Gene3D" id="3.10.20.90">
    <property type="entry name" value="Phosphatidylinositol 3-kinase Catalytic Subunit, Chain A, domain 1"/>
    <property type="match status" value="1"/>
</dbReference>
<gene>
    <name evidence="5" type="primary">LOC117646199</name>
</gene>
<feature type="region of interest" description="Disordered" evidence="2">
    <location>
        <begin position="404"/>
        <end position="470"/>
    </location>
</feature>
<dbReference type="InterPro" id="IPR029071">
    <property type="entry name" value="Ubiquitin-like_domsf"/>
</dbReference>
<evidence type="ECO:0000256" key="1">
    <source>
        <dbReference type="ARBA" id="ARBA00040925"/>
    </source>
</evidence>
<dbReference type="AlphaFoldDB" id="A0A6P8YZY0"/>
<dbReference type="PANTHER" id="PTHR46424">
    <property type="entry name" value="UBX DOMAIN-CONTAINING PROTEIN 4"/>
    <property type="match status" value="1"/>
</dbReference>
<dbReference type="OrthoDB" id="2445133at2759"/>
<dbReference type="Pfam" id="PF23187">
    <property type="entry name" value="UBX7_N"/>
    <property type="match status" value="1"/>
</dbReference>
<feature type="compositionally biased region" description="Low complexity" evidence="2">
    <location>
        <begin position="256"/>
        <end position="269"/>
    </location>
</feature>
<dbReference type="KEGG" id="tpal:117646199"/>
<dbReference type="Pfam" id="PF00789">
    <property type="entry name" value="UBX"/>
    <property type="match status" value="1"/>
</dbReference>
<reference evidence="5" key="1">
    <citation type="submission" date="2025-08" db="UniProtKB">
        <authorList>
            <consortium name="RefSeq"/>
        </authorList>
    </citation>
    <scope>IDENTIFICATION</scope>
    <source>
        <tissue evidence="5">Total insect</tissue>
    </source>
</reference>
<feature type="region of interest" description="Disordered" evidence="2">
    <location>
        <begin position="248"/>
        <end position="269"/>
    </location>
</feature>
<dbReference type="RefSeq" id="XP_034242896.1">
    <property type="nucleotide sequence ID" value="XM_034387005.1"/>
</dbReference>
<dbReference type="GeneID" id="117646199"/>
<dbReference type="FunCoup" id="A0A6P8YZY0">
    <property type="interactions" value="1081"/>
</dbReference>
<dbReference type="CDD" id="cd16117">
    <property type="entry name" value="UBX_UBXN4"/>
    <property type="match status" value="1"/>
</dbReference>
<proteinExistence type="predicted"/>
<evidence type="ECO:0000313" key="5">
    <source>
        <dbReference type="RefSeq" id="XP_034242896.1"/>
    </source>
</evidence>
<dbReference type="PROSITE" id="PS50033">
    <property type="entry name" value="UBX"/>
    <property type="match status" value="1"/>
</dbReference>